<comment type="caution">
    <text evidence="2">The sequence shown here is derived from an EMBL/GenBank/DDBJ whole genome shotgun (WGS) entry which is preliminary data.</text>
</comment>
<organism evidence="2 3">
    <name type="scientific">Peronospora matthiolae</name>
    <dbReference type="NCBI Taxonomy" id="2874970"/>
    <lineage>
        <taxon>Eukaryota</taxon>
        <taxon>Sar</taxon>
        <taxon>Stramenopiles</taxon>
        <taxon>Oomycota</taxon>
        <taxon>Peronosporomycetes</taxon>
        <taxon>Peronosporales</taxon>
        <taxon>Peronosporaceae</taxon>
        <taxon>Peronospora</taxon>
    </lineage>
</organism>
<feature type="compositionally biased region" description="Basic residues" evidence="1">
    <location>
        <begin position="8"/>
        <end position="23"/>
    </location>
</feature>
<reference evidence="2" key="1">
    <citation type="submission" date="2024-01" db="EMBL/GenBank/DDBJ databases">
        <authorList>
            <person name="Webb A."/>
        </authorList>
    </citation>
    <scope>NUCLEOTIDE SEQUENCE</scope>
    <source>
        <strain evidence="2">Pm1</strain>
    </source>
</reference>
<evidence type="ECO:0000313" key="2">
    <source>
        <dbReference type="EMBL" id="CAK7927456.1"/>
    </source>
</evidence>
<protein>
    <submittedName>
        <fullName evidence="2">Uncharacterized protein</fullName>
    </submittedName>
</protein>
<feature type="region of interest" description="Disordered" evidence="1">
    <location>
        <begin position="1"/>
        <end position="24"/>
    </location>
</feature>
<accession>A0AAV1TYG7</accession>
<dbReference type="Proteomes" id="UP001162060">
    <property type="component" value="Unassembled WGS sequence"/>
</dbReference>
<name>A0AAV1TYG7_9STRA</name>
<proteinExistence type="predicted"/>
<gene>
    <name evidence="2" type="ORF">PM001_LOCUS12606</name>
</gene>
<dbReference type="EMBL" id="CAKLBY020000109">
    <property type="protein sequence ID" value="CAK7927456.1"/>
    <property type="molecule type" value="Genomic_DNA"/>
</dbReference>
<evidence type="ECO:0000256" key="1">
    <source>
        <dbReference type="SAM" id="MobiDB-lite"/>
    </source>
</evidence>
<dbReference type="AlphaFoldDB" id="A0AAV1TYG7"/>
<evidence type="ECO:0000313" key="3">
    <source>
        <dbReference type="Proteomes" id="UP001162060"/>
    </source>
</evidence>
<sequence>MMEQTVLQHHRRQAQLQQRRARRRNDPKLHWLSEIKHGVTIEPTSVADLAAVTSRLGWLHQQLAMDTWTALRRWYLQLKVMVTQDMSQTQQTVDDQSMTSTCLLQAMETTLAREQRCYDVVYRAGARVLDARESLLDEDAPADVREVLSFSTRSGEGFICRVTCLHDGHRVLFSASDYVEGLQTELDRLLSKGMPIDKAISFIWTAHETWQTTVD</sequence>